<sequence>MDKAKLVNEEIPSKATFPPTTHPELLQNIQSTRSISSSCATLEETTDRATPPPSPNSIYILPY</sequence>
<dbReference type="KEGG" id="cpm:G5S_0730"/>
<dbReference type="Proteomes" id="UP000008305">
    <property type="component" value="Chromosome"/>
</dbReference>
<evidence type="ECO:0000313" key="3">
    <source>
        <dbReference type="Proteomes" id="UP000008305"/>
    </source>
</evidence>
<feature type="region of interest" description="Disordered" evidence="1">
    <location>
        <begin position="39"/>
        <end position="63"/>
    </location>
</feature>
<dbReference type="AlphaFoldDB" id="A0AA34RDE3"/>
<dbReference type="EMBL" id="CP002608">
    <property type="protein sequence ID" value="AEB41681.1"/>
    <property type="molecule type" value="Genomic_DNA"/>
</dbReference>
<proteinExistence type="predicted"/>
<name>A0AA34RDE3_CHLPE</name>
<evidence type="ECO:0000256" key="1">
    <source>
        <dbReference type="SAM" id="MobiDB-lite"/>
    </source>
</evidence>
<evidence type="ECO:0000313" key="2">
    <source>
        <dbReference type="EMBL" id="AEB41681.1"/>
    </source>
</evidence>
<accession>A0AA34RDE3</accession>
<reference evidence="2 3" key="1">
    <citation type="journal article" date="2011" name="J. Bacteriol.">
        <title>Genome sequence of the obligate intracellular animal pathogen Chlamydia pecorum E58.</title>
        <authorList>
            <person name="Mojica S."/>
            <person name="Huot Creasy H."/>
            <person name="Daugherty S."/>
            <person name="Read T.D."/>
            <person name="Kim T."/>
            <person name="Kaltenboeck B."/>
            <person name="Bavoil P."/>
            <person name="Myers G.S."/>
        </authorList>
    </citation>
    <scope>NUCLEOTIDE SEQUENCE [LARGE SCALE GENOMIC DNA]</scope>
    <source>
        <strain evidence="2 3">E58</strain>
    </source>
</reference>
<feature type="compositionally biased region" description="Basic and acidic residues" evidence="1">
    <location>
        <begin position="1"/>
        <end position="12"/>
    </location>
</feature>
<gene>
    <name evidence="2" type="ordered locus">G5S_0730</name>
</gene>
<organism evidence="2 3">
    <name type="scientific">Chlamydia pecorum (strain ATCC VR-628 / DSM 29919 / E58)</name>
    <name type="common">Chlamydophila pecorum</name>
    <dbReference type="NCBI Taxonomy" id="331635"/>
    <lineage>
        <taxon>Bacteria</taxon>
        <taxon>Pseudomonadati</taxon>
        <taxon>Chlamydiota</taxon>
        <taxon>Chlamydiia</taxon>
        <taxon>Chlamydiales</taxon>
        <taxon>Chlamydiaceae</taxon>
        <taxon>Chlamydia/Chlamydophila group</taxon>
        <taxon>Chlamydia</taxon>
    </lineage>
</organism>
<protein>
    <submittedName>
        <fullName evidence="2">Uncharacterized protein</fullName>
    </submittedName>
</protein>
<keyword evidence="3" id="KW-1185">Reference proteome</keyword>
<feature type="region of interest" description="Disordered" evidence="1">
    <location>
        <begin position="1"/>
        <end position="22"/>
    </location>
</feature>